<dbReference type="CDD" id="cd00555">
    <property type="entry name" value="Maf"/>
    <property type="match status" value="1"/>
</dbReference>
<keyword evidence="5" id="KW-1185">Reference proteome</keyword>
<name>A0ABY1JBX7_9BACT</name>
<dbReference type="PANTHER" id="PTHR43213:SF5">
    <property type="entry name" value="BIFUNCTIONAL DTTP_UTP PYROPHOSPHATASE_METHYLTRANSFERASE PROTEIN-RELATED"/>
    <property type="match status" value="1"/>
</dbReference>
<accession>A0ABY1JBX7</accession>
<comment type="catalytic activity">
    <reaction evidence="3">
        <text>a ribonucleoside 5'-triphosphate + H2O = a ribonucleoside 5'-phosphate + diphosphate + H(+)</text>
        <dbReference type="Rhea" id="RHEA:23996"/>
        <dbReference type="ChEBI" id="CHEBI:15377"/>
        <dbReference type="ChEBI" id="CHEBI:15378"/>
        <dbReference type="ChEBI" id="CHEBI:33019"/>
        <dbReference type="ChEBI" id="CHEBI:58043"/>
        <dbReference type="ChEBI" id="CHEBI:61557"/>
        <dbReference type="EC" id="3.6.1.9"/>
    </reaction>
</comment>
<evidence type="ECO:0000256" key="2">
    <source>
        <dbReference type="ARBA" id="ARBA00022801"/>
    </source>
</evidence>
<proteinExistence type="inferred from homology"/>
<keyword evidence="2 3" id="KW-0378">Hydrolase</keyword>
<comment type="catalytic activity">
    <reaction evidence="3">
        <text>a 2'-deoxyribonucleoside 5'-triphosphate + H2O = a 2'-deoxyribonucleoside 5'-phosphate + diphosphate + H(+)</text>
        <dbReference type="Rhea" id="RHEA:44644"/>
        <dbReference type="ChEBI" id="CHEBI:15377"/>
        <dbReference type="ChEBI" id="CHEBI:15378"/>
        <dbReference type="ChEBI" id="CHEBI:33019"/>
        <dbReference type="ChEBI" id="CHEBI:61560"/>
        <dbReference type="ChEBI" id="CHEBI:65317"/>
        <dbReference type="EC" id="3.6.1.9"/>
    </reaction>
</comment>
<dbReference type="SUPFAM" id="SSF52972">
    <property type="entry name" value="ITPase-like"/>
    <property type="match status" value="1"/>
</dbReference>
<reference evidence="4 5" key="1">
    <citation type="submission" date="2016-11" db="EMBL/GenBank/DDBJ databases">
        <authorList>
            <person name="Varghese N."/>
            <person name="Submissions S."/>
        </authorList>
    </citation>
    <scope>NUCLEOTIDE SEQUENCE [LARGE SCALE GENOMIC DNA]</scope>
    <source>
        <strain evidence="4 5">DSM 20664</strain>
    </source>
</reference>
<comment type="similarity">
    <text evidence="3">Belongs to the Maf family.</text>
</comment>
<comment type="caution">
    <text evidence="4">The sequence shown here is derived from an EMBL/GenBank/DDBJ whole genome shotgun (WGS) entry which is preliminary data.</text>
</comment>
<evidence type="ECO:0000313" key="4">
    <source>
        <dbReference type="EMBL" id="SIN64152.1"/>
    </source>
</evidence>
<gene>
    <name evidence="4" type="ORF">SAMN05444368_0551</name>
</gene>
<evidence type="ECO:0000256" key="3">
    <source>
        <dbReference type="HAMAP-Rule" id="MF_00528"/>
    </source>
</evidence>
<dbReference type="Gene3D" id="3.90.950.10">
    <property type="match status" value="1"/>
</dbReference>
<dbReference type="InterPro" id="IPR003697">
    <property type="entry name" value="Maf-like"/>
</dbReference>
<dbReference type="NCBIfam" id="TIGR00172">
    <property type="entry name" value="maf"/>
    <property type="match status" value="1"/>
</dbReference>
<comment type="caution">
    <text evidence="3">Lacks conserved residue(s) required for the propagation of feature annotation.</text>
</comment>
<dbReference type="PIRSF" id="PIRSF006305">
    <property type="entry name" value="Maf"/>
    <property type="match status" value="1"/>
</dbReference>
<feature type="active site" description="Proton acceptor" evidence="3">
    <location>
        <position position="55"/>
    </location>
</feature>
<protein>
    <recommendedName>
        <fullName evidence="3">Nucleoside triphosphate pyrophosphatase</fullName>
        <ecNumber evidence="3">3.6.1.9</ecNumber>
    </recommendedName>
    <alternativeName>
        <fullName evidence="3">Nucleotide pyrophosphatase</fullName>
        <shortName evidence="3">Nucleotide PPase</shortName>
    </alternativeName>
</protein>
<sequence>MLADLLGWEVLFVTSGVEEDVNGFRIPEDAVRHLSAQKAMSVASSYDDLFVIGADTIVYINGHILGKPSSVEEAFEMLLELNGRTHEVYTGIAVVKGEILRVDHEVTRVTFRNMSPKALLAYAETKEGLDKAGAYGVQGKGALLVERVEGCFYNVVGLPLAKLSAMLQDLGWPLEDQWRCVR</sequence>
<dbReference type="EC" id="3.6.1.9" evidence="3"/>
<dbReference type="EMBL" id="FSQZ01000001">
    <property type="protein sequence ID" value="SIN64152.1"/>
    <property type="molecule type" value="Genomic_DNA"/>
</dbReference>
<comment type="cofactor">
    <cofactor evidence="1 3">
        <name>a divalent metal cation</name>
        <dbReference type="ChEBI" id="CHEBI:60240"/>
    </cofactor>
</comment>
<keyword evidence="3" id="KW-0963">Cytoplasm</keyword>
<dbReference type="PANTHER" id="PTHR43213">
    <property type="entry name" value="BIFUNCTIONAL DTTP/UTP PYROPHOSPHATASE/METHYLTRANSFERASE PROTEIN-RELATED"/>
    <property type="match status" value="1"/>
</dbReference>
<dbReference type="Proteomes" id="UP000185093">
    <property type="component" value="Unassembled WGS sequence"/>
</dbReference>
<evidence type="ECO:0000256" key="1">
    <source>
        <dbReference type="ARBA" id="ARBA00001968"/>
    </source>
</evidence>
<keyword evidence="3" id="KW-0546">Nucleotide metabolism</keyword>
<dbReference type="InterPro" id="IPR029001">
    <property type="entry name" value="ITPase-like_fam"/>
</dbReference>
<dbReference type="Pfam" id="PF02545">
    <property type="entry name" value="Maf"/>
    <property type="match status" value="1"/>
</dbReference>
<comment type="subcellular location">
    <subcellularLocation>
        <location evidence="3">Cytoplasm</location>
    </subcellularLocation>
</comment>
<dbReference type="HAMAP" id="MF_00528">
    <property type="entry name" value="Maf"/>
    <property type="match status" value="1"/>
</dbReference>
<organism evidence="4 5">
    <name type="scientific">Acetomicrobium flavidum</name>
    <dbReference type="NCBI Taxonomy" id="49896"/>
    <lineage>
        <taxon>Bacteria</taxon>
        <taxon>Thermotogati</taxon>
        <taxon>Synergistota</taxon>
        <taxon>Synergistia</taxon>
        <taxon>Synergistales</taxon>
        <taxon>Acetomicrobiaceae</taxon>
        <taxon>Acetomicrobium</taxon>
    </lineage>
</organism>
<comment type="function">
    <text evidence="3">Nucleoside triphosphate pyrophosphatase. May have a dual role in cell division arrest and in preventing the incorporation of modified nucleotides into cellular nucleic acids.</text>
</comment>
<evidence type="ECO:0000313" key="5">
    <source>
        <dbReference type="Proteomes" id="UP000185093"/>
    </source>
</evidence>